<protein>
    <submittedName>
        <fullName evidence="5">Putative P-loop containing nucleoside triphosphate hydrolase, leucine-rich repeat domain, L</fullName>
    </submittedName>
</protein>
<evidence type="ECO:0000313" key="6">
    <source>
        <dbReference type="Proteomes" id="UP000238479"/>
    </source>
</evidence>
<dbReference type="InterPro" id="IPR002182">
    <property type="entry name" value="NB-ARC"/>
</dbReference>
<dbReference type="Proteomes" id="UP000238479">
    <property type="component" value="Chromosome 7"/>
</dbReference>
<sequence>MGGSGKTSIAKALFNKFYHSFEDKSFLGSVRETAKDSKGKITLQERLLSDILKPTKVEVGDANRGIVVIKERLGSKKALVIVDDVDDVDQLTALAIRHDSFGPGSRIVITTRDRHLLELLKVDTIHLTQEMKDEEALELFSWHAFQNPCPDSGFLELTRRLVAYCGGLPLALEVLGSALFKGSIRHWKSTLKKLEKFPDDKIHKILKISFDALSEDQKEIFLHISCFFVGMDNKYVTQILHGCGHFPDAGIGVLLQRCLVTVSERNKLMMHDLLRDMGREVVRAESPKEPEKRSRLWHQEDVIDVLTEESGTIRIEGLALNLQRSDTKRFRTVAFRKMKRLKLLQLNYVQLDGDYDYLSKQLRWLCWRGFSLSTIGNEFLNEQNLVSIDLRYSKLEQVWEQPKLLEKLKILNLSHSHYLTHTPDFSNLPNLKYLILKDCKSLSEIHKSIGHLRGLVLLNLKDCIMLRDLPKCFYKLKSVGTLGT</sequence>
<dbReference type="PRINTS" id="PR00364">
    <property type="entry name" value="DISEASERSIST"/>
</dbReference>
<dbReference type="OMA" id="RERIWPE"/>
<evidence type="ECO:0000259" key="3">
    <source>
        <dbReference type="Pfam" id="PF00931"/>
    </source>
</evidence>
<dbReference type="Gene3D" id="1.10.8.430">
    <property type="entry name" value="Helical domain of apoptotic protease-activating factors"/>
    <property type="match status" value="1"/>
</dbReference>
<dbReference type="GO" id="GO:0043531">
    <property type="term" value="F:ADP binding"/>
    <property type="evidence" value="ECO:0007669"/>
    <property type="project" value="InterPro"/>
</dbReference>
<feature type="domain" description="Disease resistance protein Roq1-like winged-helix" evidence="4">
    <location>
        <begin position="215"/>
        <end position="286"/>
    </location>
</feature>
<accession>A0A2P6PGC3</accession>
<dbReference type="Pfam" id="PF23282">
    <property type="entry name" value="WHD_ROQ1"/>
    <property type="match status" value="1"/>
</dbReference>
<dbReference type="GO" id="GO:0006952">
    <property type="term" value="P:defense response"/>
    <property type="evidence" value="ECO:0007669"/>
    <property type="project" value="InterPro"/>
</dbReference>
<keyword evidence="2" id="KW-0677">Repeat</keyword>
<dbReference type="InterPro" id="IPR032675">
    <property type="entry name" value="LRR_dom_sf"/>
</dbReference>
<evidence type="ECO:0000259" key="4">
    <source>
        <dbReference type="Pfam" id="PF23282"/>
    </source>
</evidence>
<dbReference type="PANTHER" id="PTHR11017">
    <property type="entry name" value="LEUCINE-RICH REPEAT-CONTAINING PROTEIN"/>
    <property type="match status" value="1"/>
</dbReference>
<gene>
    <name evidence="5" type="ORF">RchiOBHm_Chr7g0234151</name>
</gene>
<dbReference type="SUPFAM" id="SSF52058">
    <property type="entry name" value="L domain-like"/>
    <property type="match status" value="1"/>
</dbReference>
<name>A0A2P6PGC3_ROSCH</name>
<comment type="caution">
    <text evidence="5">The sequence shown here is derived from an EMBL/GenBank/DDBJ whole genome shotgun (WGS) entry which is preliminary data.</text>
</comment>
<dbReference type="EMBL" id="PDCK01000045">
    <property type="protein sequence ID" value="PRQ20984.1"/>
    <property type="molecule type" value="Genomic_DNA"/>
</dbReference>
<dbReference type="Gramene" id="PRQ20984">
    <property type="protein sequence ID" value="PRQ20984"/>
    <property type="gene ID" value="RchiOBHm_Chr7g0234151"/>
</dbReference>
<dbReference type="InterPro" id="IPR027417">
    <property type="entry name" value="P-loop_NTPase"/>
</dbReference>
<proteinExistence type="predicted"/>
<evidence type="ECO:0000313" key="5">
    <source>
        <dbReference type="EMBL" id="PRQ20984.1"/>
    </source>
</evidence>
<organism evidence="5 6">
    <name type="scientific">Rosa chinensis</name>
    <name type="common">China rose</name>
    <dbReference type="NCBI Taxonomy" id="74649"/>
    <lineage>
        <taxon>Eukaryota</taxon>
        <taxon>Viridiplantae</taxon>
        <taxon>Streptophyta</taxon>
        <taxon>Embryophyta</taxon>
        <taxon>Tracheophyta</taxon>
        <taxon>Spermatophyta</taxon>
        <taxon>Magnoliopsida</taxon>
        <taxon>eudicotyledons</taxon>
        <taxon>Gunneridae</taxon>
        <taxon>Pentapetalae</taxon>
        <taxon>rosids</taxon>
        <taxon>fabids</taxon>
        <taxon>Rosales</taxon>
        <taxon>Rosaceae</taxon>
        <taxon>Rosoideae</taxon>
        <taxon>Rosoideae incertae sedis</taxon>
        <taxon>Rosa</taxon>
    </lineage>
</organism>
<reference evidence="5 6" key="1">
    <citation type="journal article" date="2018" name="Nat. Genet.">
        <title>The Rosa genome provides new insights in the design of modern roses.</title>
        <authorList>
            <person name="Bendahmane M."/>
        </authorList>
    </citation>
    <scope>NUCLEOTIDE SEQUENCE [LARGE SCALE GENOMIC DNA]</scope>
    <source>
        <strain evidence="6">cv. Old Blush</strain>
    </source>
</reference>
<dbReference type="Gene3D" id="3.40.50.300">
    <property type="entry name" value="P-loop containing nucleotide triphosphate hydrolases"/>
    <property type="match status" value="1"/>
</dbReference>
<feature type="domain" description="NB-ARC" evidence="3">
    <location>
        <begin position="1"/>
        <end position="147"/>
    </location>
</feature>
<dbReference type="InterPro" id="IPR058192">
    <property type="entry name" value="WHD_ROQ1-like"/>
</dbReference>
<dbReference type="Pfam" id="PF00931">
    <property type="entry name" value="NB-ARC"/>
    <property type="match status" value="1"/>
</dbReference>
<keyword evidence="1" id="KW-0433">Leucine-rich repeat</keyword>
<dbReference type="InterPro" id="IPR042197">
    <property type="entry name" value="Apaf_helical"/>
</dbReference>
<dbReference type="AlphaFoldDB" id="A0A2P6PGC3"/>
<dbReference type="InterPro" id="IPR044974">
    <property type="entry name" value="Disease_R_plants"/>
</dbReference>
<dbReference type="SUPFAM" id="SSF52540">
    <property type="entry name" value="P-loop containing nucleoside triphosphate hydrolases"/>
    <property type="match status" value="1"/>
</dbReference>
<keyword evidence="6" id="KW-1185">Reference proteome</keyword>
<dbReference type="Gene3D" id="3.80.10.10">
    <property type="entry name" value="Ribonuclease Inhibitor"/>
    <property type="match status" value="1"/>
</dbReference>
<evidence type="ECO:0000256" key="2">
    <source>
        <dbReference type="ARBA" id="ARBA00022737"/>
    </source>
</evidence>
<dbReference type="PANTHER" id="PTHR11017:SF575">
    <property type="entry name" value="ADP-RIBOSYL CYCLASE_CYCLIC ADP-RIBOSE HYDROLASE"/>
    <property type="match status" value="1"/>
</dbReference>
<dbReference type="STRING" id="74649.A0A2P6PGC3"/>
<dbReference type="GO" id="GO:0016787">
    <property type="term" value="F:hydrolase activity"/>
    <property type="evidence" value="ECO:0007669"/>
    <property type="project" value="UniProtKB-KW"/>
</dbReference>
<keyword evidence="5" id="KW-0378">Hydrolase</keyword>
<evidence type="ECO:0000256" key="1">
    <source>
        <dbReference type="ARBA" id="ARBA00022614"/>
    </source>
</evidence>